<sequence>MPRTSRKEAPDALKFDLTHLYRTRVEWEQDTEALRTDVRHLAEYRGRVMSSAKTLYEVLEWLESLGNRFDLIRQFAHTQYMADASDPDAQLLASEEETLAQTFLAAAAFVEPEIVQSAKMDVEELVAEELRLSRYENYLRNLQQQKAHQLSAEGEQILATLSVSIDGPNRLYGMLTNADLHCESVTRSDGTKEAVAIDTAFFKLLLDTDRDVRRAAYESLMKGLKTYEYTLVTNYITHVKTQVSIAKLRNYDSAAEMFLEKDGIPVNFYRTALDVIMEEAKPIARRYVELQKRVQGVDKVYFYDLCAPLSESDVRLSYEEGQALIESALQVLGDEYHNFLHAAFAEKRIDLADNDGKFPIPVTLTSYGAPTYIMSTWYDLLSDALTLSHELGHLVHTDFTRQKNRFDADYGMLLAETASTTNEWLLFHHLKQSGDKRQVLAGARQLIEFDFVMLIGMLFVIEKMQAEVYNKVEAGEPVSAAEVSKIQARYIHEFYGDGLTVSEHDGLLWAVWPQPMYATLYPYCYSAALCMSGAIAEAIQSEGQPAVDRYLQFLMSAGSKSAPQTYEIAGVNMLDPDTLRTGIQRFGSVLDELESLL</sequence>
<dbReference type="InterPro" id="IPR001567">
    <property type="entry name" value="Pept_M3A_M3B_dom"/>
</dbReference>
<proteinExistence type="inferred from homology"/>
<dbReference type="RefSeq" id="WP_054967573.1">
    <property type="nucleotide sequence ID" value="NZ_LJCO01000011.1"/>
</dbReference>
<keyword evidence="1 6" id="KW-0645">Protease</keyword>
<evidence type="ECO:0000256" key="5">
    <source>
        <dbReference type="ARBA" id="ARBA00023049"/>
    </source>
</evidence>
<keyword evidence="2 6" id="KW-0479">Metal-binding</keyword>
<dbReference type="Pfam" id="PF01432">
    <property type="entry name" value="Peptidase_M3"/>
    <property type="match status" value="1"/>
</dbReference>
<evidence type="ECO:0000256" key="3">
    <source>
        <dbReference type="ARBA" id="ARBA00022801"/>
    </source>
</evidence>
<dbReference type="InterPro" id="IPR042088">
    <property type="entry name" value="OligoPept_F_C"/>
</dbReference>
<dbReference type="GO" id="GO:0006508">
    <property type="term" value="P:proteolysis"/>
    <property type="evidence" value="ECO:0007669"/>
    <property type="project" value="UniProtKB-KW"/>
</dbReference>
<comment type="similarity">
    <text evidence="6">Belongs to the peptidase M3 family.</text>
</comment>
<dbReference type="PATRIC" id="fig|471514.4.peg.2783"/>
<evidence type="ECO:0000313" key="10">
    <source>
        <dbReference type="Proteomes" id="UP000050482"/>
    </source>
</evidence>
<keyword evidence="3 6" id="KW-0378">Hydrolase</keyword>
<evidence type="ECO:0008006" key="11">
    <source>
        <dbReference type="Google" id="ProtNLM"/>
    </source>
</evidence>
<reference evidence="9 10" key="1">
    <citation type="submission" date="2015-09" db="EMBL/GenBank/DDBJ databases">
        <title>Draft genome sequence of Alicyclobacillus ferrooxydans DSM 22381.</title>
        <authorList>
            <person name="Hemp J."/>
        </authorList>
    </citation>
    <scope>NUCLEOTIDE SEQUENCE [LARGE SCALE GENOMIC DNA]</scope>
    <source>
        <strain evidence="9 10">TC-34</strain>
    </source>
</reference>
<evidence type="ECO:0000256" key="6">
    <source>
        <dbReference type="RuleBase" id="RU003435"/>
    </source>
</evidence>
<dbReference type="Proteomes" id="UP000050482">
    <property type="component" value="Unassembled WGS sequence"/>
</dbReference>
<comment type="cofactor">
    <cofactor evidence="6">
        <name>Zn(2+)</name>
        <dbReference type="ChEBI" id="CHEBI:29105"/>
    </cofactor>
    <text evidence="6">Binds 1 zinc ion.</text>
</comment>
<dbReference type="GO" id="GO:0046872">
    <property type="term" value="F:metal ion binding"/>
    <property type="evidence" value="ECO:0007669"/>
    <property type="project" value="UniProtKB-UniRule"/>
</dbReference>
<dbReference type="SUPFAM" id="SSF55486">
    <property type="entry name" value="Metalloproteases ('zincins'), catalytic domain"/>
    <property type="match status" value="1"/>
</dbReference>
<dbReference type="OrthoDB" id="9766487at2"/>
<keyword evidence="4 6" id="KW-0862">Zinc</keyword>
<feature type="domain" description="Peptidase M3A/M3B catalytic" evidence="7">
    <location>
        <begin position="206"/>
        <end position="580"/>
    </location>
</feature>
<dbReference type="InterPro" id="IPR013647">
    <property type="entry name" value="OligopepF_N_dom"/>
</dbReference>
<evidence type="ECO:0000256" key="1">
    <source>
        <dbReference type="ARBA" id="ARBA00022670"/>
    </source>
</evidence>
<evidence type="ECO:0000313" key="9">
    <source>
        <dbReference type="EMBL" id="KPV45247.1"/>
    </source>
</evidence>
<dbReference type="EMBL" id="LJCO01000011">
    <property type="protein sequence ID" value="KPV45247.1"/>
    <property type="molecule type" value="Genomic_DNA"/>
</dbReference>
<keyword evidence="5 6" id="KW-0482">Metalloprotease</keyword>
<feature type="domain" description="Oligopeptidase F N-terminal" evidence="8">
    <location>
        <begin position="113"/>
        <end position="180"/>
    </location>
</feature>
<protein>
    <recommendedName>
        <fullName evidence="11">Oligoendopeptidase F</fullName>
    </recommendedName>
</protein>
<evidence type="ECO:0000259" key="7">
    <source>
        <dbReference type="Pfam" id="PF01432"/>
    </source>
</evidence>
<dbReference type="Gene3D" id="1.20.140.70">
    <property type="entry name" value="Oligopeptidase f, N-terminal domain"/>
    <property type="match status" value="1"/>
</dbReference>
<dbReference type="GO" id="GO:0004222">
    <property type="term" value="F:metalloendopeptidase activity"/>
    <property type="evidence" value="ECO:0007669"/>
    <property type="project" value="InterPro"/>
</dbReference>
<evidence type="ECO:0000256" key="4">
    <source>
        <dbReference type="ARBA" id="ARBA00022833"/>
    </source>
</evidence>
<organism evidence="9 10">
    <name type="scientific">Alicyclobacillus ferrooxydans</name>
    <dbReference type="NCBI Taxonomy" id="471514"/>
    <lineage>
        <taxon>Bacteria</taxon>
        <taxon>Bacillati</taxon>
        <taxon>Bacillota</taxon>
        <taxon>Bacilli</taxon>
        <taxon>Bacillales</taxon>
        <taxon>Alicyclobacillaceae</taxon>
        <taxon>Alicyclobacillus</taxon>
    </lineage>
</organism>
<gene>
    <name evidence="9" type="ORF">AN477_02255</name>
</gene>
<evidence type="ECO:0000259" key="8">
    <source>
        <dbReference type="Pfam" id="PF08439"/>
    </source>
</evidence>
<keyword evidence="10" id="KW-1185">Reference proteome</keyword>
<dbReference type="AlphaFoldDB" id="A0A0P9F1I7"/>
<accession>A0A0P9F1I7</accession>
<name>A0A0P9F1I7_9BACL</name>
<evidence type="ECO:0000256" key="2">
    <source>
        <dbReference type="ARBA" id="ARBA00022723"/>
    </source>
</evidence>
<dbReference type="Pfam" id="PF08439">
    <property type="entry name" value="Peptidase_M3_N"/>
    <property type="match status" value="1"/>
</dbReference>
<dbReference type="Gene3D" id="1.10.1370.20">
    <property type="entry name" value="Oligoendopeptidase f, C-terminal domain"/>
    <property type="match status" value="1"/>
</dbReference>
<comment type="caution">
    <text evidence="9">The sequence shown here is derived from an EMBL/GenBank/DDBJ whole genome shotgun (WGS) entry which is preliminary data.</text>
</comment>